<keyword evidence="1" id="KW-0472">Membrane</keyword>
<comment type="caution">
    <text evidence="2">The sequence shown here is derived from an EMBL/GenBank/DDBJ whole genome shotgun (WGS) entry which is preliminary data.</text>
</comment>
<feature type="transmembrane region" description="Helical" evidence="1">
    <location>
        <begin position="28"/>
        <end position="49"/>
    </location>
</feature>
<protein>
    <submittedName>
        <fullName evidence="2">Uncharacterized protein</fullName>
    </submittedName>
</protein>
<feature type="non-terminal residue" evidence="2">
    <location>
        <position position="119"/>
    </location>
</feature>
<name>A0A8T2WL48_POPDE</name>
<sequence length="119" mass="13401">MESVYRNWDASDLMVDGFGEKLLDELDYTLVLIFQNTLLFCITVLLHALKDRQEANQADIDRCCSNAVNVDCSEMANDFTRLGFLARGTDVAPIIPALEPTWQNSFGNELSGFNFRTVT</sequence>
<keyword evidence="1" id="KW-1133">Transmembrane helix</keyword>
<evidence type="ECO:0000313" key="3">
    <source>
        <dbReference type="Proteomes" id="UP000807159"/>
    </source>
</evidence>
<evidence type="ECO:0000256" key="1">
    <source>
        <dbReference type="SAM" id="Phobius"/>
    </source>
</evidence>
<dbReference type="AlphaFoldDB" id="A0A8T2WL48"/>
<reference evidence="2" key="1">
    <citation type="journal article" date="2021" name="J. Hered.">
        <title>Genome Assembly of Salicaceae Populus deltoides (Eastern Cottonwood) I-69 Based on Nanopore Sequencing and Hi-C Technologies.</title>
        <authorList>
            <person name="Bai S."/>
            <person name="Wu H."/>
            <person name="Zhang J."/>
            <person name="Pan Z."/>
            <person name="Zhao W."/>
            <person name="Li Z."/>
            <person name="Tong C."/>
        </authorList>
    </citation>
    <scope>NUCLEOTIDE SEQUENCE</scope>
    <source>
        <tissue evidence="2">Leaf</tissue>
    </source>
</reference>
<keyword evidence="1" id="KW-0812">Transmembrane</keyword>
<accession>A0A8T2WL48</accession>
<dbReference type="EMBL" id="JACEGQ020000018">
    <property type="protein sequence ID" value="KAH8481284.1"/>
    <property type="molecule type" value="Genomic_DNA"/>
</dbReference>
<proteinExistence type="predicted"/>
<keyword evidence="3" id="KW-1185">Reference proteome</keyword>
<organism evidence="2 3">
    <name type="scientific">Populus deltoides</name>
    <name type="common">Eastern poplar</name>
    <name type="synonym">Eastern cottonwood</name>
    <dbReference type="NCBI Taxonomy" id="3696"/>
    <lineage>
        <taxon>Eukaryota</taxon>
        <taxon>Viridiplantae</taxon>
        <taxon>Streptophyta</taxon>
        <taxon>Embryophyta</taxon>
        <taxon>Tracheophyta</taxon>
        <taxon>Spermatophyta</taxon>
        <taxon>Magnoliopsida</taxon>
        <taxon>eudicotyledons</taxon>
        <taxon>Gunneridae</taxon>
        <taxon>Pentapetalae</taxon>
        <taxon>rosids</taxon>
        <taxon>fabids</taxon>
        <taxon>Malpighiales</taxon>
        <taxon>Salicaceae</taxon>
        <taxon>Saliceae</taxon>
        <taxon>Populus</taxon>
    </lineage>
</organism>
<dbReference type="Proteomes" id="UP000807159">
    <property type="component" value="Chromosome 18"/>
</dbReference>
<evidence type="ECO:0000313" key="2">
    <source>
        <dbReference type="EMBL" id="KAH8481284.1"/>
    </source>
</evidence>
<gene>
    <name evidence="2" type="ORF">H0E87_028959</name>
</gene>